<dbReference type="Proteomes" id="UP001157353">
    <property type="component" value="Unassembled WGS sequence"/>
</dbReference>
<gene>
    <name evidence="2" type="ORF">GCM10007916_16260</name>
</gene>
<dbReference type="EMBL" id="BSPQ01000004">
    <property type="protein sequence ID" value="GLS90559.1"/>
    <property type="molecule type" value="Genomic_DNA"/>
</dbReference>
<dbReference type="InterPro" id="IPR007844">
    <property type="entry name" value="AsmA"/>
</dbReference>
<keyword evidence="3" id="KW-1185">Reference proteome</keyword>
<name>A0ABQ6DZH1_9GAMM</name>
<dbReference type="Pfam" id="PF05170">
    <property type="entry name" value="AsmA"/>
    <property type="match status" value="1"/>
</dbReference>
<proteinExistence type="predicted"/>
<reference evidence="3" key="1">
    <citation type="journal article" date="2019" name="Int. J. Syst. Evol. Microbiol.">
        <title>The Global Catalogue of Microorganisms (GCM) 10K type strain sequencing project: providing services to taxonomists for standard genome sequencing and annotation.</title>
        <authorList>
            <consortium name="The Broad Institute Genomics Platform"/>
            <consortium name="The Broad Institute Genome Sequencing Center for Infectious Disease"/>
            <person name="Wu L."/>
            <person name="Ma J."/>
        </authorList>
    </citation>
    <scope>NUCLEOTIDE SEQUENCE [LARGE SCALE GENOMIC DNA]</scope>
    <source>
        <strain evidence="3">NBRC 103166</strain>
    </source>
</reference>
<evidence type="ECO:0000259" key="1">
    <source>
        <dbReference type="Pfam" id="PF05170"/>
    </source>
</evidence>
<evidence type="ECO:0000313" key="3">
    <source>
        <dbReference type="Proteomes" id="UP001157353"/>
    </source>
</evidence>
<protein>
    <recommendedName>
        <fullName evidence="1">AsmA domain-containing protein</fullName>
    </recommendedName>
</protein>
<accession>A0ABQ6DZH1</accession>
<feature type="domain" description="AsmA" evidence="1">
    <location>
        <begin position="9"/>
        <end position="184"/>
    </location>
</feature>
<organism evidence="2 3">
    <name type="scientific">Psychromonas marina</name>
    <dbReference type="NCBI Taxonomy" id="88364"/>
    <lineage>
        <taxon>Bacteria</taxon>
        <taxon>Pseudomonadati</taxon>
        <taxon>Pseudomonadota</taxon>
        <taxon>Gammaproteobacteria</taxon>
        <taxon>Alteromonadales</taxon>
        <taxon>Psychromonadaceae</taxon>
        <taxon>Psychromonas</taxon>
    </lineage>
</organism>
<evidence type="ECO:0000313" key="2">
    <source>
        <dbReference type="EMBL" id="GLS90559.1"/>
    </source>
</evidence>
<sequence length="440" mass="49824">MMMLNMKRFFIAISLLLVLLIALVISFIALFDVNDYRDWASDQIKQSTGYDVRFQSIENHWLAEKRFSLIGVTLYQQQQRVMRIEKLDIEVDKLELWQRLLAIKSINISGVEVDKPLFGLATTTQTVSENDNVPPQNSVKLQKLAWQRLHINRLNISAVNGVIEHQGQRLMLEGGQLELQDLLVINNQQLQLVPVNADITLAFKHLQLQAPQQQLQIDNLQLSAQGDLLQRQAKLDITTSSIVTGLSAQQLITVDALQLGLQFNKNRLLLEHLNIDAFSGSLAMQADAVLDIKLLPKPSVSVQQVTLHSLLAHDMSIDIPTWLMPAEQQNISDEQQKNELLPLQVLLIKQLKLDNISVYSANSALPLQLKNLQLTLNDLYLIEQQRWINFPPDDAQAGSFSLAFERLGWQETLIEQLSIAGSLSDDDQGLLLLKQLLFEK</sequence>
<comment type="caution">
    <text evidence="2">The sequence shown here is derived from an EMBL/GenBank/DDBJ whole genome shotgun (WGS) entry which is preliminary data.</text>
</comment>